<evidence type="ECO:0000313" key="3">
    <source>
        <dbReference type="EMBL" id="KAK8913597.1"/>
    </source>
</evidence>
<accession>A0AAP0AS43</accession>
<keyword evidence="4" id="KW-1185">Reference proteome</keyword>
<organism evidence="3 4">
    <name type="scientific">Platanthera zijinensis</name>
    <dbReference type="NCBI Taxonomy" id="2320716"/>
    <lineage>
        <taxon>Eukaryota</taxon>
        <taxon>Viridiplantae</taxon>
        <taxon>Streptophyta</taxon>
        <taxon>Embryophyta</taxon>
        <taxon>Tracheophyta</taxon>
        <taxon>Spermatophyta</taxon>
        <taxon>Magnoliopsida</taxon>
        <taxon>Liliopsida</taxon>
        <taxon>Asparagales</taxon>
        <taxon>Orchidaceae</taxon>
        <taxon>Orchidoideae</taxon>
        <taxon>Orchideae</taxon>
        <taxon>Orchidinae</taxon>
        <taxon>Platanthera</taxon>
    </lineage>
</organism>
<evidence type="ECO:0000313" key="4">
    <source>
        <dbReference type="Proteomes" id="UP001418222"/>
    </source>
</evidence>
<comment type="caution">
    <text evidence="3">The sequence shown here is derived from an EMBL/GenBank/DDBJ whole genome shotgun (WGS) entry which is preliminary data.</text>
</comment>
<feature type="region of interest" description="Disordered" evidence="2">
    <location>
        <begin position="327"/>
        <end position="346"/>
    </location>
</feature>
<feature type="compositionally biased region" description="Polar residues" evidence="2">
    <location>
        <begin position="329"/>
        <end position="338"/>
    </location>
</feature>
<dbReference type="AlphaFoldDB" id="A0AAP0AS43"/>
<evidence type="ECO:0000256" key="2">
    <source>
        <dbReference type="SAM" id="MobiDB-lite"/>
    </source>
</evidence>
<feature type="region of interest" description="Disordered" evidence="2">
    <location>
        <begin position="300"/>
        <end position="320"/>
    </location>
</feature>
<reference evidence="3 4" key="1">
    <citation type="journal article" date="2022" name="Nat. Plants">
        <title>Genomes of leafy and leafless Platanthera orchids illuminate the evolution of mycoheterotrophy.</title>
        <authorList>
            <person name="Li M.H."/>
            <person name="Liu K.W."/>
            <person name="Li Z."/>
            <person name="Lu H.C."/>
            <person name="Ye Q.L."/>
            <person name="Zhang D."/>
            <person name="Wang J.Y."/>
            <person name="Li Y.F."/>
            <person name="Zhong Z.M."/>
            <person name="Liu X."/>
            <person name="Yu X."/>
            <person name="Liu D.K."/>
            <person name="Tu X.D."/>
            <person name="Liu B."/>
            <person name="Hao Y."/>
            <person name="Liao X.Y."/>
            <person name="Jiang Y.T."/>
            <person name="Sun W.H."/>
            <person name="Chen J."/>
            <person name="Chen Y.Q."/>
            <person name="Ai Y."/>
            <person name="Zhai J.W."/>
            <person name="Wu S.S."/>
            <person name="Zhou Z."/>
            <person name="Hsiao Y.Y."/>
            <person name="Wu W.L."/>
            <person name="Chen Y.Y."/>
            <person name="Lin Y.F."/>
            <person name="Hsu J.L."/>
            <person name="Li C.Y."/>
            <person name="Wang Z.W."/>
            <person name="Zhao X."/>
            <person name="Zhong W.Y."/>
            <person name="Ma X.K."/>
            <person name="Ma L."/>
            <person name="Huang J."/>
            <person name="Chen G.Z."/>
            <person name="Huang M.Z."/>
            <person name="Huang L."/>
            <person name="Peng D.H."/>
            <person name="Luo Y.B."/>
            <person name="Zou S.Q."/>
            <person name="Chen S.P."/>
            <person name="Lan S."/>
            <person name="Tsai W.C."/>
            <person name="Van de Peer Y."/>
            <person name="Liu Z.J."/>
        </authorList>
    </citation>
    <scope>NUCLEOTIDE SEQUENCE [LARGE SCALE GENOMIC DNA]</scope>
    <source>
        <strain evidence="3">Lor287</strain>
    </source>
</reference>
<evidence type="ECO:0000256" key="1">
    <source>
        <dbReference type="SAM" id="Coils"/>
    </source>
</evidence>
<gene>
    <name evidence="3" type="ORF">KSP39_PZI024372</name>
</gene>
<feature type="coiled-coil region" evidence="1">
    <location>
        <begin position="57"/>
        <end position="129"/>
    </location>
</feature>
<name>A0AAP0AS43_9ASPA</name>
<dbReference type="EMBL" id="JBBWWQ010000021">
    <property type="protein sequence ID" value="KAK8913597.1"/>
    <property type="molecule type" value="Genomic_DNA"/>
</dbReference>
<feature type="compositionally biased region" description="Acidic residues" evidence="2">
    <location>
        <begin position="300"/>
        <end position="311"/>
    </location>
</feature>
<keyword evidence="1" id="KW-0175">Coiled coil</keyword>
<dbReference type="PANTHER" id="PTHR34380:SF1">
    <property type="entry name" value="OS01G0221300 PROTEIN"/>
    <property type="match status" value="1"/>
</dbReference>
<dbReference type="PANTHER" id="PTHR34380">
    <property type="entry name" value="BNAA03G12380D PROTEIN"/>
    <property type="match status" value="1"/>
</dbReference>
<sequence length="442" mass="49265">MEALGGSDPDLLSFLSLSLPQSDLHKAQILLASREKSIKDEMECNFLDELSLKEVEKIEAEHRCDILEKRAHALNARCNDLEDRVQNGVEIGRTLEEVTKRCDCLERSMEELQKEALEWRKKHEELAISVLELMTENSRLRILSEQNHKPMESKSIPGVVICSNVDFKDGKEGKMDSLSIPTPKKKSRLTKASSDIEGEVISGRIPTGMLSKRRRIEKREWENGGFDGLGVLNSSSCQGKQGDMDRVKRFLFPSPECRESEICVRSPMESSFGDEYPLRNIKRTSSTPEAAKKMVVISDSDDDHGEEDSGPESEGSSLGGFIVRDSECSQRNPTSSGATDEESACGEVECTADEELDYVLSKISGKREDGNKWEYEADLLASFAKDPKLCMEAVCTLYRMQTAEEKSVKGAILLNNRGFSQCDAHRGSMLAEFLMDGDPNVG</sequence>
<dbReference type="Proteomes" id="UP001418222">
    <property type="component" value="Unassembled WGS sequence"/>
</dbReference>
<protein>
    <submittedName>
        <fullName evidence="3">Uncharacterized protein</fullName>
    </submittedName>
</protein>
<feature type="region of interest" description="Disordered" evidence="2">
    <location>
        <begin position="173"/>
        <end position="193"/>
    </location>
</feature>
<proteinExistence type="predicted"/>